<feature type="chain" id="PRO_5035802728" evidence="1">
    <location>
        <begin position="31"/>
        <end position="482"/>
    </location>
</feature>
<dbReference type="GO" id="GO:0030288">
    <property type="term" value="C:outer membrane-bounded periplasmic space"/>
    <property type="evidence" value="ECO:0007669"/>
    <property type="project" value="TreeGrafter"/>
</dbReference>
<evidence type="ECO:0000313" key="3">
    <source>
        <dbReference type="EMBL" id="NHA67340.1"/>
    </source>
</evidence>
<proteinExistence type="predicted"/>
<dbReference type="RefSeq" id="WP_165566270.1">
    <property type="nucleotide sequence ID" value="NZ_SAYU02000009.1"/>
</dbReference>
<gene>
    <name evidence="3" type="ORF">EPD83_004600</name>
</gene>
<organism evidence="3 4">
    <name type="scientific">Phycicoccus flavus</name>
    <dbReference type="NCBI Taxonomy" id="2502783"/>
    <lineage>
        <taxon>Bacteria</taxon>
        <taxon>Bacillati</taxon>
        <taxon>Actinomycetota</taxon>
        <taxon>Actinomycetes</taxon>
        <taxon>Micrococcales</taxon>
        <taxon>Intrasporangiaceae</taxon>
        <taxon>Phycicoccus</taxon>
    </lineage>
</organism>
<dbReference type="PANTHER" id="PTHR30032">
    <property type="entry name" value="N-ACETYLMURAMOYL-L-ALANINE AMIDASE-RELATED"/>
    <property type="match status" value="1"/>
</dbReference>
<dbReference type="InterPro" id="IPR038765">
    <property type="entry name" value="Papain-like_cys_pep_sf"/>
</dbReference>
<evidence type="ECO:0000313" key="4">
    <source>
        <dbReference type="Proteomes" id="UP000287866"/>
    </source>
</evidence>
<feature type="signal peptide" evidence="1">
    <location>
        <begin position="1"/>
        <end position="30"/>
    </location>
</feature>
<dbReference type="SUPFAM" id="SSF54001">
    <property type="entry name" value="Cysteine proteinases"/>
    <property type="match status" value="1"/>
</dbReference>
<dbReference type="InterPro" id="IPR006311">
    <property type="entry name" value="TAT_signal"/>
</dbReference>
<accession>A0A8T6R1G2</accession>
<comment type="caution">
    <text evidence="3">The sequence shown here is derived from an EMBL/GenBank/DDBJ whole genome shotgun (WGS) entry which is preliminary data.</text>
</comment>
<dbReference type="InterPro" id="IPR007253">
    <property type="entry name" value="Cell_wall-bd_2"/>
</dbReference>
<feature type="domain" description="Peptidase C51" evidence="2">
    <location>
        <begin position="35"/>
        <end position="175"/>
    </location>
</feature>
<dbReference type="PROSITE" id="PS50911">
    <property type="entry name" value="CHAP"/>
    <property type="match status" value="1"/>
</dbReference>
<dbReference type="InterPro" id="IPR007921">
    <property type="entry name" value="CHAP_dom"/>
</dbReference>
<dbReference type="Gene3D" id="3.90.1720.10">
    <property type="entry name" value="endopeptidase domain like (from Nostoc punctiforme)"/>
    <property type="match status" value="1"/>
</dbReference>
<dbReference type="PANTHER" id="PTHR30032:SF4">
    <property type="entry name" value="AMIDASE ENHANCER"/>
    <property type="match status" value="1"/>
</dbReference>
<protein>
    <submittedName>
        <fullName evidence="3">CHAP domain-containing protein</fullName>
    </submittedName>
</protein>
<dbReference type="Pfam" id="PF05257">
    <property type="entry name" value="CHAP"/>
    <property type="match status" value="1"/>
</dbReference>
<evidence type="ECO:0000259" key="2">
    <source>
        <dbReference type="PROSITE" id="PS50911"/>
    </source>
</evidence>
<dbReference type="EMBL" id="SAYU02000009">
    <property type="protein sequence ID" value="NHA67340.1"/>
    <property type="molecule type" value="Genomic_DNA"/>
</dbReference>
<dbReference type="InterPro" id="IPR051922">
    <property type="entry name" value="Bact_Sporulation_Assoc"/>
</dbReference>
<keyword evidence="1" id="KW-0732">Signal</keyword>
<dbReference type="Proteomes" id="UP000287866">
    <property type="component" value="Unassembled WGS sequence"/>
</dbReference>
<keyword evidence="4" id="KW-1185">Reference proteome</keyword>
<dbReference type="PROSITE" id="PS51318">
    <property type="entry name" value="TAT"/>
    <property type="match status" value="1"/>
</dbReference>
<name>A0A8T6R1G2_9MICO</name>
<dbReference type="Pfam" id="PF04122">
    <property type="entry name" value="CW_binding_2"/>
    <property type="match status" value="3"/>
</dbReference>
<dbReference type="AlphaFoldDB" id="A0A8T6R1G2"/>
<sequence length="482" mass="49247">MSRLRTLLTSFGVLALLLLAGLTPAPAAHAAGTGDDYPAALRTAAKDSLVDPWRFYNRECVSFVAWRLNQQGGTTSAPWSFSNFMTGPNGTSVQFGNAYQWLDAARKGGWTYDRTPRVGAVAYWDVGQASATSLGHVAVVTEVNADGTVDIEEYNWSTRGGYGQRSNVRAPYYLHIRDEDPVTRVTASTRYALSARTSATAFPAGVPVAYVATSARYADGLTAAPAAARGSGPLLLVGRTTFPSSVAAELARLRPARIVVIGGPAVVSDDVVAALAGCTTGTVSRVTGATRYELSARTSAAAYPAGVPVAYVATGGRYPDGLSAGPAAAVGGGPLLLTPRGSLPAATAAELKRLRPGRIVVVGGPTIVSDDVVAALRGLTSGSVTRVLGASRYVLSARLSATAFPAGVPVAYVATGSRYADGLSGSAAASAKGGPQLLVPADSLPAATVAELTRLRPARIVVLGGPSAVSAAVLDALGAYVR</sequence>
<evidence type="ECO:0000256" key="1">
    <source>
        <dbReference type="SAM" id="SignalP"/>
    </source>
</evidence>
<reference evidence="3" key="1">
    <citation type="submission" date="2020-03" db="EMBL/GenBank/DDBJ databases">
        <title>Phycicoccus flavus sp. nov., a novel endophytic actinobacterium isolated from branch of Kandelia candel.</title>
        <authorList>
            <person name="Tuo L."/>
        </authorList>
    </citation>
    <scope>NUCLEOTIDE SEQUENCE</scope>
    <source>
        <strain evidence="3">CMS6Z-2</strain>
    </source>
</reference>